<dbReference type="RefSeq" id="WP_192599950.1">
    <property type="nucleotide sequence ID" value="NZ_JADBEL010000024.1"/>
</dbReference>
<dbReference type="AlphaFoldDB" id="A0A927MLR6"/>
<dbReference type="Proteomes" id="UP000658225">
    <property type="component" value="Unassembled WGS sequence"/>
</dbReference>
<comment type="caution">
    <text evidence="1">The sequence shown here is derived from an EMBL/GenBank/DDBJ whole genome shotgun (WGS) entry which is preliminary data.</text>
</comment>
<reference evidence="1" key="1">
    <citation type="submission" date="2020-10" db="EMBL/GenBank/DDBJ databases">
        <title>Genomic Encyclopedia of Type Strains, Phase IV (KMG-IV): sequencing the most valuable type-strain genomes for metagenomic binning, comparative biology and taxonomic classification.</title>
        <authorList>
            <person name="Goeker M."/>
        </authorList>
    </citation>
    <scope>NUCLEOTIDE SEQUENCE</scope>
    <source>
        <strain evidence="1">DSM 13886</strain>
    </source>
</reference>
<sequence>MSEQGNAICKDINHSKIFDGEVSDNVFKYRLILILQEAATIKWGYEDYYLRVDNPDELDEYFLYRYTLIKIDSIMDAVENLNDFYPAQFTELDRHSNDQFSNLLYEYKKDNFESVAELRNTIHYDDNKNFYDYFLEIETYIDFRYILALNKKLFTIINSFLKIESIPETSLNDLYSGWLSDRE</sequence>
<proteinExistence type="predicted"/>
<keyword evidence="2" id="KW-1185">Reference proteome</keyword>
<name>A0A927MLR6_9BACL</name>
<protein>
    <submittedName>
        <fullName evidence="1">Uncharacterized protein YutE (UPF0331/DUF86 family)</fullName>
    </submittedName>
</protein>
<evidence type="ECO:0000313" key="1">
    <source>
        <dbReference type="EMBL" id="MBE1556288.1"/>
    </source>
</evidence>
<dbReference type="EMBL" id="JADBEL010000024">
    <property type="protein sequence ID" value="MBE1556288.1"/>
    <property type="molecule type" value="Genomic_DNA"/>
</dbReference>
<accession>A0A927MLR6</accession>
<organism evidence="1 2">
    <name type="scientific">Sporosarcina limicola</name>
    <dbReference type="NCBI Taxonomy" id="34101"/>
    <lineage>
        <taxon>Bacteria</taxon>
        <taxon>Bacillati</taxon>
        <taxon>Bacillota</taxon>
        <taxon>Bacilli</taxon>
        <taxon>Bacillales</taxon>
        <taxon>Caryophanaceae</taxon>
        <taxon>Sporosarcina</taxon>
    </lineage>
</organism>
<gene>
    <name evidence="1" type="ORF">H4683_003411</name>
</gene>
<evidence type="ECO:0000313" key="2">
    <source>
        <dbReference type="Proteomes" id="UP000658225"/>
    </source>
</evidence>